<reference evidence="2 3" key="1">
    <citation type="journal article" date="2018" name="New Phytol.">
        <title>Phylogenomics of Endogonaceae and evolution of mycorrhizas within Mucoromycota.</title>
        <authorList>
            <person name="Chang Y."/>
            <person name="Desiro A."/>
            <person name="Na H."/>
            <person name="Sandor L."/>
            <person name="Lipzen A."/>
            <person name="Clum A."/>
            <person name="Barry K."/>
            <person name="Grigoriev I.V."/>
            <person name="Martin F.M."/>
            <person name="Stajich J.E."/>
            <person name="Smith M.E."/>
            <person name="Bonito G."/>
            <person name="Spatafora J.W."/>
        </authorList>
    </citation>
    <scope>NUCLEOTIDE SEQUENCE [LARGE SCALE GENOMIC DNA]</scope>
    <source>
        <strain evidence="2 3">GMNB39</strain>
    </source>
</reference>
<dbReference type="Proteomes" id="UP000268093">
    <property type="component" value="Unassembled WGS sequence"/>
</dbReference>
<evidence type="ECO:0000313" key="2">
    <source>
        <dbReference type="EMBL" id="RUP45326.1"/>
    </source>
</evidence>
<gene>
    <name evidence="2" type="ORF">BC936DRAFT_148310</name>
</gene>
<evidence type="ECO:0000256" key="1">
    <source>
        <dbReference type="SAM" id="SignalP"/>
    </source>
</evidence>
<feature type="signal peptide" evidence="1">
    <location>
        <begin position="1"/>
        <end position="24"/>
    </location>
</feature>
<sequence length="94" mass="11042">MLKSIPLPAYLLLMAIFFPDEASSLYFRDTPFWEWSYQGFLEALESFWGPTDHVSIKDNSAFRKRYCNILKRILAEEQDSERGKFAALLLQKVM</sequence>
<keyword evidence="3" id="KW-1185">Reference proteome</keyword>
<evidence type="ECO:0000313" key="3">
    <source>
        <dbReference type="Proteomes" id="UP000268093"/>
    </source>
</evidence>
<protein>
    <submittedName>
        <fullName evidence="2">Uncharacterized protein</fullName>
    </submittedName>
</protein>
<name>A0A433D398_9FUNG</name>
<dbReference type="AlphaFoldDB" id="A0A433D398"/>
<proteinExistence type="predicted"/>
<accession>A0A433D398</accession>
<organism evidence="2 3">
    <name type="scientific">Jimgerdemannia flammicorona</name>
    <dbReference type="NCBI Taxonomy" id="994334"/>
    <lineage>
        <taxon>Eukaryota</taxon>
        <taxon>Fungi</taxon>
        <taxon>Fungi incertae sedis</taxon>
        <taxon>Mucoromycota</taxon>
        <taxon>Mucoromycotina</taxon>
        <taxon>Endogonomycetes</taxon>
        <taxon>Endogonales</taxon>
        <taxon>Endogonaceae</taxon>
        <taxon>Jimgerdemannia</taxon>
    </lineage>
</organism>
<dbReference type="OrthoDB" id="2329218at2759"/>
<keyword evidence="1" id="KW-0732">Signal</keyword>
<feature type="chain" id="PRO_5019163192" evidence="1">
    <location>
        <begin position="25"/>
        <end position="94"/>
    </location>
</feature>
<dbReference type="EMBL" id="RBNI01007460">
    <property type="protein sequence ID" value="RUP45326.1"/>
    <property type="molecule type" value="Genomic_DNA"/>
</dbReference>
<comment type="caution">
    <text evidence="2">The sequence shown here is derived from an EMBL/GenBank/DDBJ whole genome shotgun (WGS) entry which is preliminary data.</text>
</comment>